<keyword evidence="6" id="KW-1185">Reference proteome</keyword>
<evidence type="ECO:0000256" key="2">
    <source>
        <dbReference type="ARBA" id="ARBA00023002"/>
    </source>
</evidence>
<dbReference type="RefSeq" id="WP_151179185.1">
    <property type="nucleotide sequence ID" value="NZ_CP042906.1"/>
</dbReference>
<dbReference type="InterPro" id="IPR020904">
    <property type="entry name" value="Sc_DH/Rdtase_CS"/>
</dbReference>
<protein>
    <submittedName>
        <fullName evidence="5">Short-chain dehydrogenase/reductase</fullName>
    </submittedName>
</protein>
<reference evidence="5 6" key="1">
    <citation type="submission" date="2019-08" db="EMBL/GenBank/DDBJ databases">
        <title>Hyperibacter terrae gen. nov., sp. nov. and Hyperibacter viscosus sp. nov., two new members in the family Rhodospirillaceae isolated from the rhizosphere of Hypericum perforatum.</title>
        <authorList>
            <person name="Noviana Z."/>
        </authorList>
    </citation>
    <scope>NUCLEOTIDE SEQUENCE [LARGE SCALE GENOMIC DNA]</scope>
    <source>
        <strain evidence="5 6">R5913</strain>
    </source>
</reference>
<dbReference type="Pfam" id="PF00106">
    <property type="entry name" value="adh_short"/>
    <property type="match status" value="1"/>
</dbReference>
<dbReference type="InterPro" id="IPR002347">
    <property type="entry name" value="SDR_fam"/>
</dbReference>
<dbReference type="PROSITE" id="PS00061">
    <property type="entry name" value="ADH_SHORT"/>
    <property type="match status" value="1"/>
</dbReference>
<dbReference type="KEGG" id="htq:FRZ44_44050"/>
<dbReference type="CDD" id="cd05374">
    <property type="entry name" value="17beta-HSD-like_SDR_c"/>
    <property type="match status" value="1"/>
</dbReference>
<evidence type="ECO:0000256" key="3">
    <source>
        <dbReference type="RuleBase" id="RU000363"/>
    </source>
</evidence>
<dbReference type="Gene3D" id="3.40.50.720">
    <property type="entry name" value="NAD(P)-binding Rossmann-like Domain"/>
    <property type="match status" value="1"/>
</dbReference>
<evidence type="ECO:0000313" key="5">
    <source>
        <dbReference type="EMBL" id="QEX19093.1"/>
    </source>
</evidence>
<feature type="region of interest" description="Disordered" evidence="4">
    <location>
        <begin position="194"/>
        <end position="214"/>
    </location>
</feature>
<keyword evidence="2" id="KW-0560">Oxidoreductase</keyword>
<dbReference type="AlphaFoldDB" id="A0A5J6MP09"/>
<comment type="similarity">
    <text evidence="1 3">Belongs to the short-chain dehydrogenases/reductases (SDR) family.</text>
</comment>
<proteinExistence type="inferred from homology"/>
<dbReference type="GO" id="GO:0016491">
    <property type="term" value="F:oxidoreductase activity"/>
    <property type="evidence" value="ECO:0007669"/>
    <property type="project" value="UniProtKB-KW"/>
</dbReference>
<dbReference type="Proteomes" id="UP000326202">
    <property type="component" value="Chromosome"/>
</dbReference>
<dbReference type="PRINTS" id="PR00080">
    <property type="entry name" value="SDRFAMILY"/>
</dbReference>
<dbReference type="SUPFAM" id="SSF51735">
    <property type="entry name" value="NAD(P)-binding Rossmann-fold domains"/>
    <property type="match status" value="1"/>
</dbReference>
<evidence type="ECO:0000256" key="1">
    <source>
        <dbReference type="ARBA" id="ARBA00006484"/>
    </source>
</evidence>
<evidence type="ECO:0000313" key="6">
    <source>
        <dbReference type="Proteomes" id="UP000326202"/>
    </source>
</evidence>
<evidence type="ECO:0000256" key="4">
    <source>
        <dbReference type="SAM" id="MobiDB-lite"/>
    </source>
</evidence>
<dbReference type="PRINTS" id="PR00081">
    <property type="entry name" value="GDHRDH"/>
</dbReference>
<accession>A0A5J6MP09</accession>
<organism evidence="5 6">
    <name type="scientific">Hypericibacter terrae</name>
    <dbReference type="NCBI Taxonomy" id="2602015"/>
    <lineage>
        <taxon>Bacteria</taxon>
        <taxon>Pseudomonadati</taxon>
        <taxon>Pseudomonadota</taxon>
        <taxon>Alphaproteobacteria</taxon>
        <taxon>Rhodospirillales</taxon>
        <taxon>Dongiaceae</taxon>
        <taxon>Hypericibacter</taxon>
    </lineage>
</organism>
<sequence>MKHVLITGCSSGLGEAAALRLAKAGYRVTGTVRRQPDADRLAAAAGPDASWILMDVTDDRSVRDGLGGLVERRGAPDVLVNNVGVPCLGSMEELRIPDFRAAIETNVIGALRVYQAIAPAMRRRGAGQIINLSSSIGAAALPIYGGYCATKFALEAMSEAMRYELAPFGVTVNVLQPGIIATPFRAKKQVQRDERIPANSPYGNRLDNPSPPDLLRRISTPDEVAAALQQLIETPGGEFRRVCGRDAKAFLEARQTLDDGAFERLLTTKGYAAIP</sequence>
<name>A0A5J6MP09_9PROT</name>
<dbReference type="PANTHER" id="PTHR44169:SF6">
    <property type="entry name" value="NADPH-DEPENDENT 1-ACYLDIHYDROXYACETONE PHOSPHATE REDUCTASE"/>
    <property type="match status" value="1"/>
</dbReference>
<dbReference type="InterPro" id="IPR036291">
    <property type="entry name" value="NAD(P)-bd_dom_sf"/>
</dbReference>
<gene>
    <name evidence="5" type="ORF">FRZ44_44050</name>
</gene>
<dbReference type="PANTHER" id="PTHR44169">
    <property type="entry name" value="NADPH-DEPENDENT 1-ACYLDIHYDROXYACETONE PHOSPHATE REDUCTASE"/>
    <property type="match status" value="1"/>
</dbReference>
<dbReference type="EMBL" id="CP042906">
    <property type="protein sequence ID" value="QEX19093.1"/>
    <property type="molecule type" value="Genomic_DNA"/>
</dbReference>
<dbReference type="OrthoDB" id="8477999at2"/>